<reference evidence="1 2" key="1">
    <citation type="submission" date="2015-04" db="EMBL/GenBank/DDBJ databases">
        <title>Complete genome sequence of Schizopora paradoxa KUC8140, a cosmopolitan wood degrader in East Asia.</title>
        <authorList>
            <consortium name="DOE Joint Genome Institute"/>
            <person name="Min B."/>
            <person name="Park H."/>
            <person name="Jang Y."/>
            <person name="Kim J.-J."/>
            <person name="Kim K.H."/>
            <person name="Pangilinan J."/>
            <person name="Lipzen A."/>
            <person name="Riley R."/>
            <person name="Grigoriev I.V."/>
            <person name="Spatafora J.W."/>
            <person name="Choi I.-G."/>
        </authorList>
    </citation>
    <scope>NUCLEOTIDE SEQUENCE [LARGE SCALE GENOMIC DNA]</scope>
    <source>
        <strain evidence="1 2">KUC8140</strain>
    </source>
</reference>
<keyword evidence="2" id="KW-1185">Reference proteome</keyword>
<name>A0A0H2S2A3_9AGAM</name>
<dbReference type="Proteomes" id="UP000053477">
    <property type="component" value="Unassembled WGS sequence"/>
</dbReference>
<organism evidence="1 2">
    <name type="scientific">Schizopora paradoxa</name>
    <dbReference type="NCBI Taxonomy" id="27342"/>
    <lineage>
        <taxon>Eukaryota</taxon>
        <taxon>Fungi</taxon>
        <taxon>Dikarya</taxon>
        <taxon>Basidiomycota</taxon>
        <taxon>Agaricomycotina</taxon>
        <taxon>Agaricomycetes</taxon>
        <taxon>Hymenochaetales</taxon>
        <taxon>Schizoporaceae</taxon>
        <taxon>Schizopora</taxon>
    </lineage>
</organism>
<dbReference type="InParanoid" id="A0A0H2S2A3"/>
<dbReference type="AlphaFoldDB" id="A0A0H2S2A3"/>
<evidence type="ECO:0000313" key="2">
    <source>
        <dbReference type="Proteomes" id="UP000053477"/>
    </source>
</evidence>
<proteinExistence type="predicted"/>
<dbReference type="EMBL" id="KQ085897">
    <property type="protein sequence ID" value="KLO18164.1"/>
    <property type="molecule type" value="Genomic_DNA"/>
</dbReference>
<accession>A0A0H2S2A3</accession>
<gene>
    <name evidence="1" type="ORF">SCHPADRAFT_936428</name>
</gene>
<sequence length="593" mass="67012">MVKSALWGSHHDVEECCVQNTELLVKELGVYFEDHDVEGQERNPFNDLQGIDAHRHAVEKCDTLIHVNRMQLEVMRRATQRKQEDLKALIAERSRIVARADIDIAHNSIPTLPNETIAQILSYLYWMEHGQRDRWNTGGRIPLRDTTLQRLISDSATSDNWRNFIQQQIPIAIVCDGSSAALIGNGDARLIGHYPTTIPTRTLQAEENSGEILARRSTTIYANLSEKNGIEELEEIREYPWYSLVLASNEQGSSKELTGKFVQRFVGELANLHRLEIRPRGLVDQSAPVWNFNEDENSLLQSNLESNLRVVRAPSGLLPDLRPILNNVAILDIAINFGDPDTITARESVNALLEGLSHYSSTLTVLKLAPARDTSFRCGTIFHLRSRSPSIGEDTTSSRPKKPRLCRVAFPHLEQLKLSLPMPTIHDILSAVDCILLSRLDIAVYESWVSSSMHRHSPRDAVREISTSFIHNIFPKLRSFVVRLDFALVLRSYESLEAPDDSGDWLLPMLDSLELHINNWTEEALLESAGRVIINRLKTVSTTSIRSIRVTGIYGFSVGDPGQLYDLYRKHFNAFKLFVPEVIISEDASGDTW</sequence>
<protein>
    <submittedName>
        <fullName evidence="1">Uncharacterized protein</fullName>
    </submittedName>
</protein>
<dbReference type="OrthoDB" id="2852593at2759"/>
<evidence type="ECO:0000313" key="1">
    <source>
        <dbReference type="EMBL" id="KLO18164.1"/>
    </source>
</evidence>